<keyword evidence="2" id="KW-0520">NAD</keyword>
<protein>
    <submittedName>
        <fullName evidence="5">dTDP-glucose 4,6-dehydratase</fullName>
    </submittedName>
</protein>
<evidence type="ECO:0000256" key="1">
    <source>
        <dbReference type="ARBA" id="ARBA00001911"/>
    </source>
</evidence>
<comment type="cofactor">
    <cofactor evidence="1">
        <name>NAD(+)</name>
        <dbReference type="ChEBI" id="CHEBI:57540"/>
    </cofactor>
</comment>
<dbReference type="EMBL" id="PDNA01000085">
    <property type="protein sequence ID" value="PGH15146.1"/>
    <property type="molecule type" value="Genomic_DNA"/>
</dbReference>
<dbReference type="AlphaFoldDB" id="A0A2B7Y103"/>
<keyword evidence="6" id="KW-1185">Reference proteome</keyword>
<dbReference type="InterPro" id="IPR036291">
    <property type="entry name" value="NAD(P)-bd_dom_sf"/>
</dbReference>
<dbReference type="Gene3D" id="3.90.25.10">
    <property type="entry name" value="UDP-galactose 4-epimerase, domain 1"/>
    <property type="match status" value="1"/>
</dbReference>
<evidence type="ECO:0000313" key="5">
    <source>
        <dbReference type="EMBL" id="PGH15146.1"/>
    </source>
</evidence>
<gene>
    <name evidence="5" type="ORF">AJ80_05658</name>
</gene>
<dbReference type="OrthoDB" id="331544at2759"/>
<proteinExistence type="predicted"/>
<dbReference type="Pfam" id="PF16363">
    <property type="entry name" value="GDP_Man_Dehyd"/>
    <property type="match status" value="1"/>
</dbReference>
<feature type="domain" description="NAD(P)-binding" evidence="4">
    <location>
        <begin position="33"/>
        <end position="340"/>
    </location>
</feature>
<evidence type="ECO:0000259" key="4">
    <source>
        <dbReference type="Pfam" id="PF16363"/>
    </source>
</evidence>
<dbReference type="PANTHER" id="PTHR43000">
    <property type="entry name" value="DTDP-D-GLUCOSE 4,6-DEHYDRATASE-RELATED"/>
    <property type="match status" value="1"/>
</dbReference>
<reference evidence="5 6" key="1">
    <citation type="submission" date="2017-10" db="EMBL/GenBank/DDBJ databases">
        <title>Comparative genomics in systemic dimorphic fungi from Ajellomycetaceae.</title>
        <authorList>
            <person name="Munoz J.F."/>
            <person name="Mcewen J.G."/>
            <person name="Clay O.K."/>
            <person name="Cuomo C.A."/>
        </authorList>
    </citation>
    <scope>NUCLEOTIDE SEQUENCE [LARGE SCALE GENOMIC DNA]</scope>
    <source>
        <strain evidence="5 6">UAMH7299</strain>
    </source>
</reference>
<dbReference type="SUPFAM" id="SSF51735">
    <property type="entry name" value="NAD(P)-binding Rossmann-fold domains"/>
    <property type="match status" value="1"/>
</dbReference>
<evidence type="ECO:0000256" key="2">
    <source>
        <dbReference type="ARBA" id="ARBA00023027"/>
    </source>
</evidence>
<dbReference type="InterPro" id="IPR005888">
    <property type="entry name" value="dTDP_Gluc_deHydtase"/>
</dbReference>
<sequence>MPAEVYSAERNIDGCALIGSTEHQIDPTVRNILITGAAGFIGSWVTRHLTIVYSAAYNIVCYDKLDSCATLKNTACLNGHSNFRFVHGDITDRQAVVQCMREYDIDTVLHFAALSHVDASFRTPLEFTETNVKGTQIMLEAAVKSGVKKFIHISTDEVHGEVGCESLDLLEDSALAPSNPYAASKAAAEMYVHAYAKSYKLPCVIVRSNNVYGPHQYPEKLIPKFASRLDRGRPLTLHGDGKHRRRYLFAGDAVNAIDTVLHKGQPGETYNMGSVDEVSNLELARMMLEEFGIGEELAAKWIKHTKDRPFNDSRYAINSEKLQKLGWRPQVPFAQGLRMTIQWYRSVGRAWWGDVEEALGLIPEENGKTV</sequence>
<dbReference type="CDD" id="cd05246">
    <property type="entry name" value="dTDP_GD_SDR_e"/>
    <property type="match status" value="1"/>
</dbReference>
<dbReference type="FunFam" id="3.40.50.720:FF:000304">
    <property type="entry name" value="UDP-glucose 4,6-dehydratase"/>
    <property type="match status" value="1"/>
</dbReference>
<dbReference type="STRING" id="1447883.A0A2B7Y103"/>
<dbReference type="GO" id="GO:0009225">
    <property type="term" value="P:nucleotide-sugar metabolic process"/>
    <property type="evidence" value="ECO:0007669"/>
    <property type="project" value="InterPro"/>
</dbReference>
<keyword evidence="3" id="KW-0456">Lyase</keyword>
<dbReference type="Proteomes" id="UP000224634">
    <property type="component" value="Unassembled WGS sequence"/>
</dbReference>
<dbReference type="Gene3D" id="3.40.50.720">
    <property type="entry name" value="NAD(P)-binding Rossmann-like Domain"/>
    <property type="match status" value="1"/>
</dbReference>
<comment type="caution">
    <text evidence="5">The sequence shown here is derived from an EMBL/GenBank/DDBJ whole genome shotgun (WGS) entry which is preliminary data.</text>
</comment>
<organism evidence="5 6">
    <name type="scientific">Polytolypa hystricis (strain UAMH7299)</name>
    <dbReference type="NCBI Taxonomy" id="1447883"/>
    <lineage>
        <taxon>Eukaryota</taxon>
        <taxon>Fungi</taxon>
        <taxon>Dikarya</taxon>
        <taxon>Ascomycota</taxon>
        <taxon>Pezizomycotina</taxon>
        <taxon>Eurotiomycetes</taxon>
        <taxon>Eurotiomycetidae</taxon>
        <taxon>Onygenales</taxon>
        <taxon>Onygenales incertae sedis</taxon>
        <taxon>Polytolypa</taxon>
    </lineage>
</organism>
<dbReference type="GO" id="GO:0008460">
    <property type="term" value="F:dTDP-glucose 4,6-dehydratase activity"/>
    <property type="evidence" value="ECO:0007669"/>
    <property type="project" value="InterPro"/>
</dbReference>
<evidence type="ECO:0000256" key="3">
    <source>
        <dbReference type="ARBA" id="ARBA00023239"/>
    </source>
</evidence>
<name>A0A2B7Y103_POLH7</name>
<evidence type="ECO:0000313" key="6">
    <source>
        <dbReference type="Proteomes" id="UP000224634"/>
    </source>
</evidence>
<accession>A0A2B7Y103</accession>
<dbReference type="InterPro" id="IPR016040">
    <property type="entry name" value="NAD(P)-bd_dom"/>
</dbReference>